<dbReference type="InterPro" id="IPR036259">
    <property type="entry name" value="MFS_trans_sf"/>
</dbReference>
<gene>
    <name evidence="8" type="ORF">MCHLO_13426</name>
</gene>
<evidence type="ECO:0000256" key="5">
    <source>
        <dbReference type="ARBA" id="ARBA00023136"/>
    </source>
</evidence>
<feature type="transmembrane region" description="Helical" evidence="7">
    <location>
        <begin position="374"/>
        <end position="396"/>
    </location>
</feature>
<evidence type="ECO:0000256" key="4">
    <source>
        <dbReference type="ARBA" id="ARBA00022989"/>
    </source>
</evidence>
<dbReference type="Proteomes" id="UP000815677">
    <property type="component" value="Unassembled WGS sequence"/>
</dbReference>
<feature type="transmembrane region" description="Helical" evidence="7">
    <location>
        <begin position="442"/>
        <end position="463"/>
    </location>
</feature>
<evidence type="ECO:0000256" key="2">
    <source>
        <dbReference type="ARBA" id="ARBA00022448"/>
    </source>
</evidence>
<dbReference type="Pfam" id="PF07690">
    <property type="entry name" value="MFS_1"/>
    <property type="match status" value="1"/>
</dbReference>
<protein>
    <submittedName>
        <fullName evidence="8">MFS general substrate transporter</fullName>
    </submittedName>
</protein>
<keyword evidence="9" id="KW-1185">Reference proteome</keyword>
<evidence type="ECO:0000256" key="6">
    <source>
        <dbReference type="SAM" id="MobiDB-lite"/>
    </source>
</evidence>
<feature type="transmembrane region" description="Helical" evidence="7">
    <location>
        <begin position="215"/>
        <end position="234"/>
    </location>
</feature>
<evidence type="ECO:0000256" key="1">
    <source>
        <dbReference type="ARBA" id="ARBA00004141"/>
    </source>
</evidence>
<dbReference type="Gene3D" id="1.20.1250.20">
    <property type="entry name" value="MFS general substrate transporter like domains"/>
    <property type="match status" value="2"/>
</dbReference>
<dbReference type="PANTHER" id="PTHR43791">
    <property type="entry name" value="PERMEASE-RELATED"/>
    <property type="match status" value="1"/>
</dbReference>
<feature type="compositionally biased region" description="Basic and acidic residues" evidence="6">
    <location>
        <begin position="1"/>
        <end position="22"/>
    </location>
</feature>
<evidence type="ECO:0000256" key="7">
    <source>
        <dbReference type="SAM" id="Phobius"/>
    </source>
</evidence>
<feature type="transmembrane region" description="Helical" evidence="7">
    <location>
        <begin position="325"/>
        <end position="343"/>
    </location>
</feature>
<feature type="transmembrane region" description="Helical" evidence="7">
    <location>
        <begin position="143"/>
        <end position="166"/>
    </location>
</feature>
<dbReference type="EMBL" id="DF849347">
    <property type="protein sequence ID" value="GAT56822.1"/>
    <property type="molecule type" value="Genomic_DNA"/>
</dbReference>
<feature type="transmembrane region" description="Helical" evidence="7">
    <location>
        <begin position="178"/>
        <end position="203"/>
    </location>
</feature>
<feature type="transmembrane region" description="Helical" evidence="7">
    <location>
        <begin position="408"/>
        <end position="430"/>
    </location>
</feature>
<feature type="transmembrane region" description="Helical" evidence="7">
    <location>
        <begin position="286"/>
        <end position="305"/>
    </location>
</feature>
<sequence>MSGSEDKIVRPSTEHEDKEALHSHSGLGSEDAAPLVIDPAEEKKLLRKLDWTLLPLFGLIYATNFVDRTAIGNAKIAGLEADLGMAGFDYNIALTIFYIFYILADVPSNLALKHFGSIWLAAMVTLFGIISIGTAFVKSYSGLIATRVFLGIVEGGTLSGLTYIVSRYYRRSEFVMRVGLFFGISTPLAGAFGGLLASGLLSLEDFGQIKSWRKIFFFEGIITTGIGLICFVIIPTDPQNTRMLNEEERALALARIEADQVVRMQGRKEPTTLKLVWRAFNLNTTFCLLGYIIVNISFQGLALFLPTVVATLGHFTVVESQLRTVPPYIVSMVWAVSICWVSFRFKIRSLPIMVSFFFMITGYAMAVATKNPHARYAACFLSLLGSTPIGPLELAWGTDNAAPDTIRAVTSAIIPGFGAIGSVIAVWTYLPADAPDYDKGNTLNLSFGSAGVVLNFLAMAYILRENAKRERGERDYRLEGKSTKELEELGTPKTAENFAASPRPVPVVCVYPQTYSPSARIPEATLLDSSTTIQISS</sequence>
<keyword evidence="5 7" id="KW-0472">Membrane</keyword>
<name>A0ABQ0M0I3_MYCCL</name>
<feature type="transmembrane region" description="Helical" evidence="7">
    <location>
        <begin position="350"/>
        <end position="368"/>
    </location>
</feature>
<evidence type="ECO:0000313" key="8">
    <source>
        <dbReference type="EMBL" id="GAT56822.1"/>
    </source>
</evidence>
<evidence type="ECO:0000256" key="3">
    <source>
        <dbReference type="ARBA" id="ARBA00022692"/>
    </source>
</evidence>
<keyword evidence="3 7" id="KW-0812">Transmembrane</keyword>
<evidence type="ECO:0000313" key="9">
    <source>
        <dbReference type="Proteomes" id="UP000815677"/>
    </source>
</evidence>
<feature type="transmembrane region" description="Helical" evidence="7">
    <location>
        <begin position="83"/>
        <end position="104"/>
    </location>
</feature>
<keyword evidence="4 7" id="KW-1133">Transmembrane helix</keyword>
<comment type="subcellular location">
    <subcellularLocation>
        <location evidence="1">Membrane</location>
        <topology evidence="1">Multi-pass membrane protein</topology>
    </subcellularLocation>
</comment>
<dbReference type="SUPFAM" id="SSF103473">
    <property type="entry name" value="MFS general substrate transporter"/>
    <property type="match status" value="1"/>
</dbReference>
<dbReference type="PANTHER" id="PTHR43791:SF48">
    <property type="entry name" value="TRANSPORTER, PUTATIVE (AFU_ORTHOLOGUE AFUA_4G01000)-RELATED"/>
    <property type="match status" value="1"/>
</dbReference>
<accession>A0ABQ0M0I3</accession>
<reference evidence="8" key="1">
    <citation type="submission" date="2014-09" db="EMBL/GenBank/DDBJ databases">
        <title>Genome sequence of the luminous mushroom Mycena chlorophos for searching fungal bioluminescence genes.</title>
        <authorList>
            <person name="Tanaka Y."/>
            <person name="Kasuga D."/>
            <person name="Oba Y."/>
            <person name="Hase S."/>
            <person name="Sato K."/>
            <person name="Oba Y."/>
            <person name="Sakakibara Y."/>
        </authorList>
    </citation>
    <scope>NUCLEOTIDE SEQUENCE</scope>
</reference>
<feature type="transmembrane region" description="Helical" evidence="7">
    <location>
        <begin position="51"/>
        <end position="71"/>
    </location>
</feature>
<organism evidence="8 9">
    <name type="scientific">Mycena chlorophos</name>
    <name type="common">Agaric fungus</name>
    <name type="synonym">Agaricus chlorophos</name>
    <dbReference type="NCBI Taxonomy" id="658473"/>
    <lineage>
        <taxon>Eukaryota</taxon>
        <taxon>Fungi</taxon>
        <taxon>Dikarya</taxon>
        <taxon>Basidiomycota</taxon>
        <taxon>Agaricomycotina</taxon>
        <taxon>Agaricomycetes</taxon>
        <taxon>Agaricomycetidae</taxon>
        <taxon>Agaricales</taxon>
        <taxon>Marasmiineae</taxon>
        <taxon>Mycenaceae</taxon>
        <taxon>Mycena</taxon>
    </lineage>
</organism>
<keyword evidence="2" id="KW-0813">Transport</keyword>
<proteinExistence type="predicted"/>
<feature type="region of interest" description="Disordered" evidence="6">
    <location>
        <begin position="1"/>
        <end position="29"/>
    </location>
</feature>
<dbReference type="InterPro" id="IPR011701">
    <property type="entry name" value="MFS"/>
</dbReference>
<feature type="transmembrane region" description="Helical" evidence="7">
    <location>
        <begin position="116"/>
        <end position="137"/>
    </location>
</feature>